<dbReference type="InterPro" id="IPR040921">
    <property type="entry name" value="Peptidase_S66C"/>
</dbReference>
<dbReference type="Pfam" id="PF17676">
    <property type="entry name" value="Peptidase_S66C"/>
    <property type="match status" value="1"/>
</dbReference>
<name>A0ABV8ACS6_9DEIO</name>
<dbReference type="Gene3D" id="3.40.50.10740">
    <property type="entry name" value="Class I glutamine amidotransferase-like"/>
    <property type="match status" value="1"/>
</dbReference>
<accession>A0ABV8ACS6</accession>
<evidence type="ECO:0000256" key="2">
    <source>
        <dbReference type="ARBA" id="ARBA00022801"/>
    </source>
</evidence>
<dbReference type="InterPro" id="IPR027478">
    <property type="entry name" value="LdcA_N"/>
</dbReference>
<evidence type="ECO:0000313" key="6">
    <source>
        <dbReference type="Proteomes" id="UP001595748"/>
    </source>
</evidence>
<reference evidence="6" key="1">
    <citation type="journal article" date="2019" name="Int. J. Syst. Evol. Microbiol.">
        <title>The Global Catalogue of Microorganisms (GCM) 10K type strain sequencing project: providing services to taxonomists for standard genome sequencing and annotation.</title>
        <authorList>
            <consortium name="The Broad Institute Genomics Platform"/>
            <consortium name="The Broad Institute Genome Sequencing Center for Infectious Disease"/>
            <person name="Wu L."/>
            <person name="Ma J."/>
        </authorList>
    </citation>
    <scope>NUCLEOTIDE SEQUENCE [LARGE SCALE GENOMIC DNA]</scope>
    <source>
        <strain evidence="6">CCTCC AB 2013263</strain>
    </source>
</reference>
<dbReference type="CDD" id="cd07062">
    <property type="entry name" value="Peptidase_S66_mccF_like"/>
    <property type="match status" value="1"/>
</dbReference>
<keyword evidence="6" id="KW-1185">Reference proteome</keyword>
<dbReference type="SUPFAM" id="SSF52317">
    <property type="entry name" value="Class I glutamine amidotransferase-like"/>
    <property type="match status" value="1"/>
</dbReference>
<sequence length="344" mass="37815">MSVSFIRPPRLKPGARVAALSLSSGFVTEVMARYQAGVRQCAKEFGWEVVPTPNALRGPDFLYENPQARADDLHWALENPDVHGLVSIIGGDDSVRVLPHLELETIRRHPKAFLGYSDSTVTLLLLQFLRAGVMAYHGPALLTDLAESGGMNPFVVEGVRRALINDPEPFDLMPAPEWTELHQPWTPELQDTRRSHQPGEGWTWLQGTEPAEGHLIGGCAEVLDMLNGTPGWPDPEVWRGAVMVLETSEDVPPPAQVGYWLRNYAAQGILQGLSGLLLARPRGYTMGQKHDLYTWVKRVLKEAGREDLPVVANMDLGHTSPQLTLPLGGLTRLDPLAGRVTVTA</sequence>
<dbReference type="Proteomes" id="UP001595748">
    <property type="component" value="Unassembled WGS sequence"/>
</dbReference>
<dbReference type="PIRSF" id="PIRSF028757">
    <property type="entry name" value="LD-carboxypeptidase"/>
    <property type="match status" value="1"/>
</dbReference>
<feature type="domain" description="LD-carboxypeptidase N-terminal" evidence="3">
    <location>
        <begin position="17"/>
        <end position="138"/>
    </location>
</feature>
<feature type="domain" description="LD-carboxypeptidase C-terminal" evidence="4">
    <location>
        <begin position="212"/>
        <end position="332"/>
    </location>
</feature>
<dbReference type="RefSeq" id="WP_380080907.1">
    <property type="nucleotide sequence ID" value="NZ_JBHRZF010000219.1"/>
</dbReference>
<dbReference type="InterPro" id="IPR029062">
    <property type="entry name" value="Class_I_gatase-like"/>
</dbReference>
<evidence type="ECO:0000259" key="3">
    <source>
        <dbReference type="Pfam" id="PF02016"/>
    </source>
</evidence>
<dbReference type="GO" id="GO:0016787">
    <property type="term" value="F:hydrolase activity"/>
    <property type="evidence" value="ECO:0007669"/>
    <property type="project" value="UniProtKB-KW"/>
</dbReference>
<organism evidence="5 6">
    <name type="scientific">Deinococcus antarcticus</name>
    <dbReference type="NCBI Taxonomy" id="1298767"/>
    <lineage>
        <taxon>Bacteria</taxon>
        <taxon>Thermotogati</taxon>
        <taxon>Deinococcota</taxon>
        <taxon>Deinococci</taxon>
        <taxon>Deinococcales</taxon>
        <taxon>Deinococcaceae</taxon>
        <taxon>Deinococcus</taxon>
    </lineage>
</organism>
<evidence type="ECO:0000256" key="1">
    <source>
        <dbReference type="ARBA" id="ARBA00010233"/>
    </source>
</evidence>
<dbReference type="PANTHER" id="PTHR30237:SF4">
    <property type="entry name" value="LD-CARBOXYPEPTIDASE C-TERMINAL DOMAIN-CONTAINING PROTEIN"/>
    <property type="match status" value="1"/>
</dbReference>
<dbReference type="InterPro" id="IPR027461">
    <property type="entry name" value="Carboxypeptidase_A_C_sf"/>
</dbReference>
<evidence type="ECO:0000259" key="4">
    <source>
        <dbReference type="Pfam" id="PF17676"/>
    </source>
</evidence>
<dbReference type="EC" id="3.4.-.-" evidence="5"/>
<proteinExistence type="inferred from homology"/>
<protein>
    <submittedName>
        <fullName evidence="5">S66 peptidase family protein</fullName>
        <ecNumber evidence="5">3.4.-.-</ecNumber>
    </submittedName>
</protein>
<dbReference type="EMBL" id="JBHRZF010000219">
    <property type="protein sequence ID" value="MFC3862970.1"/>
    <property type="molecule type" value="Genomic_DNA"/>
</dbReference>
<dbReference type="PANTHER" id="PTHR30237">
    <property type="entry name" value="MURAMOYLTETRAPEPTIDE CARBOXYPEPTIDASE"/>
    <property type="match status" value="1"/>
</dbReference>
<comment type="caution">
    <text evidence="5">The sequence shown here is derived from an EMBL/GenBank/DDBJ whole genome shotgun (WGS) entry which is preliminary data.</text>
</comment>
<dbReference type="InterPro" id="IPR040449">
    <property type="entry name" value="Peptidase_S66_N"/>
</dbReference>
<evidence type="ECO:0000313" key="5">
    <source>
        <dbReference type="EMBL" id="MFC3862970.1"/>
    </source>
</evidence>
<comment type="similarity">
    <text evidence="1">Belongs to the peptidase S66 family.</text>
</comment>
<dbReference type="SUPFAM" id="SSF141986">
    <property type="entry name" value="LD-carboxypeptidase A C-terminal domain-like"/>
    <property type="match status" value="1"/>
</dbReference>
<dbReference type="InterPro" id="IPR003507">
    <property type="entry name" value="S66_fam"/>
</dbReference>
<dbReference type="Gene3D" id="3.50.30.60">
    <property type="entry name" value="LD-carboxypeptidase A C-terminal domain-like"/>
    <property type="match status" value="1"/>
</dbReference>
<dbReference type="Pfam" id="PF02016">
    <property type="entry name" value="Peptidase_S66"/>
    <property type="match status" value="1"/>
</dbReference>
<keyword evidence="2 5" id="KW-0378">Hydrolase</keyword>
<gene>
    <name evidence="5" type="ORF">ACFOPQ_19590</name>
</gene>